<evidence type="ECO:0000256" key="1">
    <source>
        <dbReference type="SAM" id="Coils"/>
    </source>
</evidence>
<evidence type="ECO:0000256" key="2">
    <source>
        <dbReference type="SAM" id="Phobius"/>
    </source>
</evidence>
<feature type="transmembrane region" description="Helical" evidence="2">
    <location>
        <begin position="159"/>
        <end position="177"/>
    </location>
</feature>
<feature type="coiled-coil region" evidence="1">
    <location>
        <begin position="106"/>
        <end position="140"/>
    </location>
</feature>
<name>A0A1X7SZK3_AMPQE</name>
<dbReference type="InParanoid" id="A0A1X7SZK3"/>
<keyword evidence="1" id="KW-0175">Coiled coil</keyword>
<feature type="transmembrane region" description="Helical" evidence="2">
    <location>
        <begin position="267"/>
        <end position="288"/>
    </location>
</feature>
<reference evidence="3" key="1">
    <citation type="submission" date="2017-05" db="UniProtKB">
        <authorList>
            <consortium name="EnsemblMetazoa"/>
        </authorList>
    </citation>
    <scope>IDENTIFICATION</scope>
</reference>
<keyword evidence="2" id="KW-0472">Membrane</keyword>
<proteinExistence type="predicted"/>
<protein>
    <submittedName>
        <fullName evidence="3">Uncharacterized protein</fullName>
    </submittedName>
</protein>
<keyword evidence="2" id="KW-0812">Transmembrane</keyword>
<accession>A0A1X7SZK3</accession>
<sequence length="290" mass="33264">MMLRLMKSRTRAFTDQGKRAIESYTRKVKETSQPYLNKLVPVATRLVKTNRHEVEKLKLDTERLEEDFKQSRQTLVEATKSMEGIKTELHELYLRREFEYRKSKSDVQVIREINEMENSLKEKEERQQQIVEDLTKKEQELFDKTRSSYQSLYNSTRDYAMRYIVLGIAVGTIMTTWKGFQYVSTLRQSTPPTNDIPPPINNTSVATSEVINAIKEHSESITCRILEEMRSDSVTLKHDVIDAIKKSSTNVAMETDTTQPVDSNDTAMILALSLAAGVVGGGLSLLLFRN</sequence>
<organism evidence="3">
    <name type="scientific">Amphimedon queenslandica</name>
    <name type="common">Sponge</name>
    <dbReference type="NCBI Taxonomy" id="400682"/>
    <lineage>
        <taxon>Eukaryota</taxon>
        <taxon>Metazoa</taxon>
        <taxon>Porifera</taxon>
        <taxon>Demospongiae</taxon>
        <taxon>Heteroscleromorpha</taxon>
        <taxon>Haplosclerida</taxon>
        <taxon>Niphatidae</taxon>
        <taxon>Amphimedon</taxon>
    </lineage>
</organism>
<feature type="coiled-coil region" evidence="1">
    <location>
        <begin position="47"/>
        <end position="74"/>
    </location>
</feature>
<dbReference type="AlphaFoldDB" id="A0A1X7SZK3"/>
<dbReference type="EnsemblMetazoa" id="Aqu2.1.07604_001">
    <property type="protein sequence ID" value="Aqu2.1.07604_001"/>
    <property type="gene ID" value="Aqu2.1.07604"/>
</dbReference>
<keyword evidence="2" id="KW-1133">Transmembrane helix</keyword>
<evidence type="ECO:0000313" key="3">
    <source>
        <dbReference type="EnsemblMetazoa" id="Aqu2.1.07604_001"/>
    </source>
</evidence>